<dbReference type="OrthoDB" id="6435928at2759"/>
<dbReference type="PANTHER" id="PTHR15863">
    <property type="entry name" value="MRN COMPLEX-INTERACTING PROTEIN"/>
    <property type="match status" value="1"/>
</dbReference>
<proteinExistence type="predicted"/>
<dbReference type="GO" id="GO:0007095">
    <property type="term" value="P:mitotic G2 DNA damage checkpoint signaling"/>
    <property type="evidence" value="ECO:0007669"/>
    <property type="project" value="TreeGrafter"/>
</dbReference>
<dbReference type="PANTHER" id="PTHR15863:SF2">
    <property type="entry name" value="MRN COMPLEX-INTERACTING PROTEIN"/>
    <property type="match status" value="1"/>
</dbReference>
<name>A0A7R9L6Q9_9ACAR</name>
<sequence>MAQEFVVLKCCSCHTYQVCQSKKATKWLCKVCNHKQSIKQFFGSGSAKDCRLVVQTLNQRERTQEAEQRLVIGAHAATDDTDNNPHMDYQILDYLYATDDSGSNDCIDDDVSIAKKQKLSAAESNTRLDSAPVFWSNSNQLLSCRGIRKWGQSVVK</sequence>
<evidence type="ECO:0000259" key="1">
    <source>
        <dbReference type="Pfam" id="PF15749"/>
    </source>
</evidence>
<reference evidence="2" key="1">
    <citation type="submission" date="2020-11" db="EMBL/GenBank/DDBJ databases">
        <authorList>
            <person name="Tran Van P."/>
        </authorList>
    </citation>
    <scope>NUCLEOTIDE SEQUENCE</scope>
</reference>
<accession>A0A7R9L6Q9</accession>
<evidence type="ECO:0000313" key="3">
    <source>
        <dbReference type="Proteomes" id="UP000759131"/>
    </source>
</evidence>
<organism evidence="2">
    <name type="scientific">Medioppia subpectinata</name>
    <dbReference type="NCBI Taxonomy" id="1979941"/>
    <lineage>
        <taxon>Eukaryota</taxon>
        <taxon>Metazoa</taxon>
        <taxon>Ecdysozoa</taxon>
        <taxon>Arthropoda</taxon>
        <taxon>Chelicerata</taxon>
        <taxon>Arachnida</taxon>
        <taxon>Acari</taxon>
        <taxon>Acariformes</taxon>
        <taxon>Sarcoptiformes</taxon>
        <taxon>Oribatida</taxon>
        <taxon>Brachypylina</taxon>
        <taxon>Oppioidea</taxon>
        <taxon>Oppiidae</taxon>
        <taxon>Medioppia</taxon>
    </lineage>
</organism>
<protein>
    <recommendedName>
        <fullName evidence="1">MRN complex-interacting protein N-terminal domain-containing protein</fullName>
    </recommendedName>
</protein>
<dbReference type="EMBL" id="CAJPIZ010018438">
    <property type="protein sequence ID" value="CAG2116537.1"/>
    <property type="molecule type" value="Genomic_DNA"/>
</dbReference>
<feature type="domain" description="MRN complex-interacting protein N-terminal" evidence="1">
    <location>
        <begin position="7"/>
        <end position="82"/>
    </location>
</feature>
<dbReference type="InterPro" id="IPR049472">
    <property type="entry name" value="MRNIP_N"/>
</dbReference>
<dbReference type="InterPro" id="IPR032739">
    <property type="entry name" value="MRNIP"/>
</dbReference>
<dbReference type="Proteomes" id="UP000759131">
    <property type="component" value="Unassembled WGS sequence"/>
</dbReference>
<dbReference type="GO" id="GO:0003682">
    <property type="term" value="F:chromatin binding"/>
    <property type="evidence" value="ECO:0007669"/>
    <property type="project" value="TreeGrafter"/>
</dbReference>
<dbReference type="EMBL" id="OC873013">
    <property type="protein sequence ID" value="CAD7636107.1"/>
    <property type="molecule type" value="Genomic_DNA"/>
</dbReference>
<dbReference type="GO" id="GO:0005634">
    <property type="term" value="C:nucleus"/>
    <property type="evidence" value="ECO:0007669"/>
    <property type="project" value="TreeGrafter"/>
</dbReference>
<dbReference type="AlphaFoldDB" id="A0A7R9L6Q9"/>
<keyword evidence="3" id="KW-1185">Reference proteome</keyword>
<gene>
    <name evidence="2" type="ORF">OSB1V03_LOCUS16496</name>
</gene>
<dbReference type="Pfam" id="PF15749">
    <property type="entry name" value="MRNIP"/>
    <property type="match status" value="1"/>
</dbReference>
<evidence type="ECO:0000313" key="2">
    <source>
        <dbReference type="EMBL" id="CAD7636107.1"/>
    </source>
</evidence>